<dbReference type="Pfam" id="PF13456">
    <property type="entry name" value="RVT_3"/>
    <property type="match status" value="1"/>
</dbReference>
<proteinExistence type="predicted"/>
<dbReference type="Proteomes" id="UP001281410">
    <property type="component" value="Unassembled WGS sequence"/>
</dbReference>
<gene>
    <name evidence="2" type="ORF">Dsin_014137</name>
</gene>
<comment type="caution">
    <text evidence="2">The sequence shown here is derived from an EMBL/GenBank/DDBJ whole genome shotgun (WGS) entry which is preliminary data.</text>
</comment>
<dbReference type="InterPro" id="IPR002156">
    <property type="entry name" value="RNaseH_domain"/>
</dbReference>
<organism evidence="2 3">
    <name type="scientific">Dipteronia sinensis</name>
    <dbReference type="NCBI Taxonomy" id="43782"/>
    <lineage>
        <taxon>Eukaryota</taxon>
        <taxon>Viridiplantae</taxon>
        <taxon>Streptophyta</taxon>
        <taxon>Embryophyta</taxon>
        <taxon>Tracheophyta</taxon>
        <taxon>Spermatophyta</taxon>
        <taxon>Magnoliopsida</taxon>
        <taxon>eudicotyledons</taxon>
        <taxon>Gunneridae</taxon>
        <taxon>Pentapetalae</taxon>
        <taxon>rosids</taxon>
        <taxon>malvids</taxon>
        <taxon>Sapindales</taxon>
        <taxon>Sapindaceae</taxon>
        <taxon>Hippocastanoideae</taxon>
        <taxon>Acereae</taxon>
        <taxon>Dipteronia</taxon>
    </lineage>
</organism>
<reference evidence="2" key="1">
    <citation type="journal article" date="2023" name="Plant J.">
        <title>Genome sequences and population genomics provide insights into the demographic history, inbreeding, and mutation load of two 'living fossil' tree species of Dipteronia.</title>
        <authorList>
            <person name="Feng Y."/>
            <person name="Comes H.P."/>
            <person name="Chen J."/>
            <person name="Zhu S."/>
            <person name="Lu R."/>
            <person name="Zhang X."/>
            <person name="Li P."/>
            <person name="Qiu J."/>
            <person name="Olsen K.M."/>
            <person name="Qiu Y."/>
        </authorList>
    </citation>
    <scope>NUCLEOTIDE SEQUENCE</scope>
    <source>
        <strain evidence="2">NBL</strain>
    </source>
</reference>
<keyword evidence="3" id="KW-1185">Reference proteome</keyword>
<evidence type="ECO:0000313" key="2">
    <source>
        <dbReference type="EMBL" id="KAK3220167.1"/>
    </source>
</evidence>
<protein>
    <recommendedName>
        <fullName evidence="1">RNase H type-1 domain-containing protein</fullName>
    </recommendedName>
</protein>
<dbReference type="PANTHER" id="PTHR47074">
    <property type="entry name" value="BNAC02G40300D PROTEIN"/>
    <property type="match status" value="1"/>
</dbReference>
<dbReference type="PANTHER" id="PTHR47074:SF11">
    <property type="entry name" value="REVERSE TRANSCRIPTASE-LIKE PROTEIN"/>
    <property type="match status" value="1"/>
</dbReference>
<dbReference type="AlphaFoldDB" id="A0AAE0AME4"/>
<name>A0AAE0AME4_9ROSI</name>
<feature type="domain" description="RNase H type-1" evidence="1">
    <location>
        <begin position="22"/>
        <end position="89"/>
    </location>
</feature>
<evidence type="ECO:0000313" key="3">
    <source>
        <dbReference type="Proteomes" id="UP001281410"/>
    </source>
</evidence>
<accession>A0AAE0AME4</accession>
<sequence>MNSNGSSIHAAISENDRDKLVVGVGLVIRDYQGMVMATSAQCICASYSPLLAEAVAVLRGITLAIETGLTPCVIETEALDVVKLIQTGKASLADMGWSLVRF</sequence>
<evidence type="ECO:0000259" key="1">
    <source>
        <dbReference type="Pfam" id="PF13456"/>
    </source>
</evidence>
<dbReference type="GO" id="GO:0004523">
    <property type="term" value="F:RNA-DNA hybrid ribonuclease activity"/>
    <property type="evidence" value="ECO:0007669"/>
    <property type="project" value="InterPro"/>
</dbReference>
<dbReference type="EMBL" id="JANJYJ010000004">
    <property type="protein sequence ID" value="KAK3220167.1"/>
    <property type="molecule type" value="Genomic_DNA"/>
</dbReference>
<dbReference type="GO" id="GO:0003676">
    <property type="term" value="F:nucleic acid binding"/>
    <property type="evidence" value="ECO:0007669"/>
    <property type="project" value="InterPro"/>
</dbReference>
<dbReference type="InterPro" id="IPR052929">
    <property type="entry name" value="RNase_H-like_EbsB-rel"/>
</dbReference>